<accession>A0ABV4H1X9</accession>
<evidence type="ECO:0000313" key="4">
    <source>
        <dbReference type="Proteomes" id="UP001565927"/>
    </source>
</evidence>
<gene>
    <name evidence="3" type="ORF">AB2L27_08540</name>
</gene>
<dbReference type="InterPro" id="IPR013207">
    <property type="entry name" value="LGFP"/>
</dbReference>
<dbReference type="RefSeq" id="WP_370441056.1">
    <property type="nucleotide sequence ID" value="NZ_JBGFTU010000008.1"/>
</dbReference>
<dbReference type="CDD" id="cd00229">
    <property type="entry name" value="SGNH_hydrolase"/>
    <property type="match status" value="1"/>
</dbReference>
<protein>
    <submittedName>
        <fullName evidence="3">GDSL-type esterase/lipase family protein</fullName>
    </submittedName>
</protein>
<dbReference type="Pfam" id="PF08310">
    <property type="entry name" value="LGFP"/>
    <property type="match status" value="4"/>
</dbReference>
<feature type="domain" description="SGNH hydrolase-type esterase" evidence="2">
    <location>
        <begin position="281"/>
        <end position="475"/>
    </location>
</feature>
<reference evidence="3 4" key="1">
    <citation type="submission" date="2024-07" db="EMBL/GenBank/DDBJ databases">
        <authorList>
            <person name="Thanompreechachai J."/>
            <person name="Duangmal K."/>
        </authorList>
    </citation>
    <scope>NUCLEOTIDE SEQUENCE [LARGE SCALE GENOMIC DNA]</scope>
    <source>
        <strain evidence="3 4">LSe6-4</strain>
    </source>
</reference>
<keyword evidence="4" id="KW-1185">Reference proteome</keyword>
<keyword evidence="1" id="KW-0732">Signal</keyword>
<evidence type="ECO:0000259" key="2">
    <source>
        <dbReference type="Pfam" id="PF13472"/>
    </source>
</evidence>
<proteinExistence type="predicted"/>
<dbReference type="Proteomes" id="UP001565927">
    <property type="component" value="Unassembled WGS sequence"/>
</dbReference>
<comment type="caution">
    <text evidence="3">The sequence shown here is derived from an EMBL/GenBank/DDBJ whole genome shotgun (WGS) entry which is preliminary data.</text>
</comment>
<feature type="chain" id="PRO_5045611670" evidence="1">
    <location>
        <begin position="22"/>
        <end position="492"/>
    </location>
</feature>
<evidence type="ECO:0000313" key="3">
    <source>
        <dbReference type="EMBL" id="MEZ0164812.1"/>
    </source>
</evidence>
<dbReference type="EMBL" id="JBGFTU010000008">
    <property type="protein sequence ID" value="MEZ0164812.1"/>
    <property type="molecule type" value="Genomic_DNA"/>
</dbReference>
<feature type="signal peptide" evidence="1">
    <location>
        <begin position="1"/>
        <end position="21"/>
    </location>
</feature>
<dbReference type="Pfam" id="PF13472">
    <property type="entry name" value="Lipase_GDSL_2"/>
    <property type="match status" value="1"/>
</dbReference>
<organism evidence="3 4">
    <name type="scientific">Kineococcus halophytocola</name>
    <dbReference type="NCBI Taxonomy" id="3234027"/>
    <lineage>
        <taxon>Bacteria</taxon>
        <taxon>Bacillati</taxon>
        <taxon>Actinomycetota</taxon>
        <taxon>Actinomycetes</taxon>
        <taxon>Kineosporiales</taxon>
        <taxon>Kineosporiaceae</taxon>
        <taxon>Kineococcus</taxon>
    </lineage>
</organism>
<dbReference type="InterPro" id="IPR036514">
    <property type="entry name" value="SGNH_hydro_sf"/>
</dbReference>
<name>A0ABV4H1X9_9ACTN</name>
<dbReference type="Gene3D" id="3.40.50.1110">
    <property type="entry name" value="SGNH hydrolase"/>
    <property type="match status" value="1"/>
</dbReference>
<dbReference type="InterPro" id="IPR013830">
    <property type="entry name" value="SGNH_hydro"/>
</dbReference>
<evidence type="ECO:0000256" key="1">
    <source>
        <dbReference type="SAM" id="SignalP"/>
    </source>
</evidence>
<sequence length="492" mass="51421">MPLRRAVVAVLSIGLSAGLSAGLSVGLAVLAAPTAGATTSPTAGPVVPRASRVTAPASGCLVTGDLAVRYRELGARASVLGPCTGNEVPVARGGSAQTFTGGSLYRSPATGAHVVRGAIRGRYAALGWENSTLGFPTTDEFEVRGGRGQHFQGGSVYWSPATGAHDVSGPVREVWAGRGWENSSLGFPVTDELTLPLQDGRVQHFEGGAVYRSATTGAVVVGGAVQAAWAATGYEGGPLGYPTGEEHEVPGGRRGEFQRGSITWDAATGRTSVALLPRLAVLGDSITHGACGGGAQSAPARVRVTTTACFGWPGATSDEMQAFVQDQRFRSAWPAMPLPMATVDLRRAIADSDVLVVGLGTNDALRDRAPFPAGRWPAGDTAPVPSGHVPVENGYFDQKIDFFLRAADGRPVYWYDLALRGADPATRAFFERRNERLAAATRRWPNLHVLAWSATVAAHPDLLVDEVHPGEAGRAARWALLTAELPAELPAR</sequence>
<dbReference type="SUPFAM" id="SSF52266">
    <property type="entry name" value="SGNH hydrolase"/>
    <property type="match status" value="1"/>
</dbReference>